<protein>
    <submittedName>
        <fullName evidence="2">Uncharacterized protein</fullName>
    </submittedName>
</protein>
<organism evidence="2 3">
    <name type="scientific">Ectocarpus siliculosus</name>
    <name type="common">Brown alga</name>
    <name type="synonym">Conferva siliculosa</name>
    <dbReference type="NCBI Taxonomy" id="2880"/>
    <lineage>
        <taxon>Eukaryota</taxon>
        <taxon>Sar</taxon>
        <taxon>Stramenopiles</taxon>
        <taxon>Ochrophyta</taxon>
        <taxon>PX clade</taxon>
        <taxon>Phaeophyceae</taxon>
        <taxon>Ectocarpales</taxon>
        <taxon>Ectocarpaceae</taxon>
        <taxon>Ectocarpus</taxon>
    </lineage>
</organism>
<evidence type="ECO:0000313" key="2">
    <source>
        <dbReference type="EMBL" id="CBJ29541.1"/>
    </source>
</evidence>
<dbReference type="InParanoid" id="D7FKZ8"/>
<sequence length="41" mass="4322">MPGTAAPQACQRRRGGRSRRGRKAGRGGGRPKQEATGSQKT</sequence>
<feature type="compositionally biased region" description="Basic residues" evidence="1">
    <location>
        <begin position="11"/>
        <end position="25"/>
    </location>
</feature>
<feature type="region of interest" description="Disordered" evidence="1">
    <location>
        <begin position="1"/>
        <end position="41"/>
    </location>
</feature>
<dbReference type="EMBL" id="FN648070">
    <property type="protein sequence ID" value="CBJ29541.1"/>
    <property type="molecule type" value="Genomic_DNA"/>
</dbReference>
<dbReference type="Proteomes" id="UP000002630">
    <property type="component" value="Linkage Group LG11"/>
</dbReference>
<reference evidence="2 3" key="1">
    <citation type="journal article" date="2010" name="Nature">
        <title>The Ectocarpus genome and the independent evolution of multicellularity in brown algae.</title>
        <authorList>
            <person name="Cock J.M."/>
            <person name="Sterck L."/>
            <person name="Rouze P."/>
            <person name="Scornet D."/>
            <person name="Allen A.E."/>
            <person name="Amoutzias G."/>
            <person name="Anthouard V."/>
            <person name="Artiguenave F."/>
            <person name="Aury J.M."/>
            <person name="Badger J.H."/>
            <person name="Beszteri B."/>
            <person name="Billiau K."/>
            <person name="Bonnet E."/>
            <person name="Bothwell J.H."/>
            <person name="Bowler C."/>
            <person name="Boyen C."/>
            <person name="Brownlee C."/>
            <person name="Carrano C.J."/>
            <person name="Charrier B."/>
            <person name="Cho G.Y."/>
            <person name="Coelho S.M."/>
            <person name="Collen J."/>
            <person name="Corre E."/>
            <person name="Da Silva C."/>
            <person name="Delage L."/>
            <person name="Delaroque N."/>
            <person name="Dittami S.M."/>
            <person name="Doulbeau S."/>
            <person name="Elias M."/>
            <person name="Farnham G."/>
            <person name="Gachon C.M."/>
            <person name="Gschloessl B."/>
            <person name="Heesch S."/>
            <person name="Jabbari K."/>
            <person name="Jubin C."/>
            <person name="Kawai H."/>
            <person name="Kimura K."/>
            <person name="Kloareg B."/>
            <person name="Kupper F.C."/>
            <person name="Lang D."/>
            <person name="Le Bail A."/>
            <person name="Leblanc C."/>
            <person name="Lerouge P."/>
            <person name="Lohr M."/>
            <person name="Lopez P.J."/>
            <person name="Martens C."/>
            <person name="Maumus F."/>
            <person name="Michel G."/>
            <person name="Miranda-Saavedra D."/>
            <person name="Morales J."/>
            <person name="Moreau H."/>
            <person name="Motomura T."/>
            <person name="Nagasato C."/>
            <person name="Napoli C.A."/>
            <person name="Nelson D.R."/>
            <person name="Nyvall-Collen P."/>
            <person name="Peters A.F."/>
            <person name="Pommier C."/>
            <person name="Potin P."/>
            <person name="Poulain J."/>
            <person name="Quesneville H."/>
            <person name="Read B."/>
            <person name="Rensing S.A."/>
            <person name="Ritter A."/>
            <person name="Rousvoal S."/>
            <person name="Samanta M."/>
            <person name="Samson G."/>
            <person name="Schroeder D.C."/>
            <person name="Segurens B."/>
            <person name="Strittmatter M."/>
            <person name="Tonon T."/>
            <person name="Tregear J.W."/>
            <person name="Valentin K."/>
            <person name="von Dassow P."/>
            <person name="Yamagishi T."/>
            <person name="Van de Peer Y."/>
            <person name="Wincker P."/>
        </authorList>
    </citation>
    <scope>NUCLEOTIDE SEQUENCE [LARGE SCALE GENOMIC DNA]</scope>
    <source>
        <strain evidence="3">Ec32 / CCAP1310/4</strain>
    </source>
</reference>
<dbReference type="AlphaFoldDB" id="D7FKZ8"/>
<evidence type="ECO:0000256" key="1">
    <source>
        <dbReference type="SAM" id="MobiDB-lite"/>
    </source>
</evidence>
<accession>D7FKZ8</accession>
<evidence type="ECO:0000313" key="3">
    <source>
        <dbReference type="Proteomes" id="UP000002630"/>
    </source>
</evidence>
<dbReference type="EMBL" id="FN649736">
    <property type="protein sequence ID" value="CBJ29541.1"/>
    <property type="molecule type" value="Genomic_DNA"/>
</dbReference>
<keyword evidence="3" id="KW-1185">Reference proteome</keyword>
<gene>
    <name evidence="2" type="ORF">Esi_0150_0047</name>
</gene>
<proteinExistence type="predicted"/>
<name>D7FKZ8_ECTSI</name>